<feature type="compositionally biased region" description="Low complexity" evidence="1">
    <location>
        <begin position="238"/>
        <end position="269"/>
    </location>
</feature>
<dbReference type="GeneID" id="33566955"/>
<feature type="compositionally biased region" description="Polar residues" evidence="1">
    <location>
        <begin position="942"/>
        <end position="955"/>
    </location>
</feature>
<feature type="region of interest" description="Disordered" evidence="1">
    <location>
        <begin position="1"/>
        <end position="290"/>
    </location>
</feature>
<feature type="compositionally biased region" description="Polar residues" evidence="1">
    <location>
        <begin position="217"/>
        <end position="233"/>
    </location>
</feature>
<evidence type="ECO:0000313" key="3">
    <source>
        <dbReference type="EMBL" id="ORZ09042.1"/>
    </source>
</evidence>
<feature type="compositionally biased region" description="Basic residues" evidence="1">
    <location>
        <begin position="193"/>
        <end position="203"/>
    </location>
</feature>
<feature type="domain" description="BZIP" evidence="2">
    <location>
        <begin position="278"/>
        <end position="293"/>
    </location>
</feature>
<dbReference type="AlphaFoldDB" id="A0A1Y2GH53"/>
<protein>
    <recommendedName>
        <fullName evidence="2">BZIP domain-containing protein</fullName>
    </recommendedName>
</protein>
<feature type="region of interest" description="Disordered" evidence="1">
    <location>
        <begin position="600"/>
        <end position="629"/>
    </location>
</feature>
<organism evidence="3 4">
    <name type="scientific">Lobosporangium transversale</name>
    <dbReference type="NCBI Taxonomy" id="64571"/>
    <lineage>
        <taxon>Eukaryota</taxon>
        <taxon>Fungi</taxon>
        <taxon>Fungi incertae sedis</taxon>
        <taxon>Mucoromycota</taxon>
        <taxon>Mortierellomycotina</taxon>
        <taxon>Mortierellomycetes</taxon>
        <taxon>Mortierellales</taxon>
        <taxon>Mortierellaceae</taxon>
        <taxon>Lobosporangium</taxon>
    </lineage>
</organism>
<dbReference type="RefSeq" id="XP_021878669.1">
    <property type="nucleotide sequence ID" value="XM_022025111.1"/>
</dbReference>
<comment type="caution">
    <text evidence="3">The sequence shown here is derived from an EMBL/GenBank/DDBJ whole genome shotgun (WGS) entry which is preliminary data.</text>
</comment>
<reference evidence="3 4" key="1">
    <citation type="submission" date="2016-07" db="EMBL/GenBank/DDBJ databases">
        <title>Pervasive Adenine N6-methylation of Active Genes in Fungi.</title>
        <authorList>
            <consortium name="DOE Joint Genome Institute"/>
            <person name="Mondo S.J."/>
            <person name="Dannebaum R.O."/>
            <person name="Kuo R.C."/>
            <person name="Labutti K."/>
            <person name="Haridas S."/>
            <person name="Kuo A."/>
            <person name="Salamov A."/>
            <person name="Ahrendt S.R."/>
            <person name="Lipzen A."/>
            <person name="Sullivan W."/>
            <person name="Andreopoulos W.B."/>
            <person name="Clum A."/>
            <person name="Lindquist E."/>
            <person name="Daum C."/>
            <person name="Ramamoorthy G.K."/>
            <person name="Gryganskyi A."/>
            <person name="Culley D."/>
            <person name="Magnuson J.K."/>
            <person name="James T.Y."/>
            <person name="O'Malley M.A."/>
            <person name="Stajich J.E."/>
            <person name="Spatafora J.W."/>
            <person name="Visel A."/>
            <person name="Grigoriev I.V."/>
        </authorList>
    </citation>
    <scope>NUCLEOTIDE SEQUENCE [LARGE SCALE GENOMIC DNA]</scope>
    <source>
        <strain evidence="3 4">NRRL 3116</strain>
    </source>
</reference>
<feature type="compositionally biased region" description="Low complexity" evidence="1">
    <location>
        <begin position="118"/>
        <end position="143"/>
    </location>
</feature>
<dbReference type="STRING" id="64571.A0A1Y2GH53"/>
<dbReference type="OrthoDB" id="2411555at2759"/>
<dbReference type="GO" id="GO:0003700">
    <property type="term" value="F:DNA-binding transcription factor activity"/>
    <property type="evidence" value="ECO:0007669"/>
    <property type="project" value="InterPro"/>
</dbReference>
<evidence type="ECO:0000256" key="1">
    <source>
        <dbReference type="SAM" id="MobiDB-lite"/>
    </source>
</evidence>
<evidence type="ECO:0000259" key="2">
    <source>
        <dbReference type="PROSITE" id="PS00036"/>
    </source>
</evidence>
<feature type="compositionally biased region" description="Polar residues" evidence="1">
    <location>
        <begin position="526"/>
        <end position="545"/>
    </location>
</feature>
<accession>A0A1Y2GH53</accession>
<feature type="compositionally biased region" description="Basic residues" evidence="1">
    <location>
        <begin position="147"/>
        <end position="159"/>
    </location>
</feature>
<feature type="compositionally biased region" description="Low complexity" evidence="1">
    <location>
        <begin position="56"/>
        <end position="75"/>
    </location>
</feature>
<keyword evidence="4" id="KW-1185">Reference proteome</keyword>
<feature type="region of interest" description="Disordered" evidence="1">
    <location>
        <begin position="487"/>
        <end position="545"/>
    </location>
</feature>
<dbReference type="Gene3D" id="1.20.5.170">
    <property type="match status" value="1"/>
</dbReference>
<feature type="region of interest" description="Disordered" evidence="1">
    <location>
        <begin position="670"/>
        <end position="728"/>
    </location>
</feature>
<feature type="compositionally biased region" description="Low complexity" evidence="1">
    <location>
        <begin position="332"/>
        <end position="351"/>
    </location>
</feature>
<dbReference type="PROSITE" id="PS00036">
    <property type="entry name" value="BZIP_BASIC"/>
    <property type="match status" value="1"/>
</dbReference>
<feature type="region of interest" description="Disordered" evidence="1">
    <location>
        <begin position="332"/>
        <end position="405"/>
    </location>
</feature>
<dbReference type="EMBL" id="MCFF01000035">
    <property type="protein sequence ID" value="ORZ09042.1"/>
    <property type="molecule type" value="Genomic_DNA"/>
</dbReference>
<gene>
    <name evidence="3" type="ORF">BCR41DRAFT_358784</name>
</gene>
<feature type="compositionally biased region" description="Low complexity" evidence="1">
    <location>
        <begin position="604"/>
        <end position="621"/>
    </location>
</feature>
<feature type="compositionally biased region" description="Basic and acidic residues" evidence="1">
    <location>
        <begin position="376"/>
        <end position="392"/>
    </location>
</feature>
<feature type="compositionally biased region" description="Polar residues" evidence="1">
    <location>
        <begin position="670"/>
        <end position="690"/>
    </location>
</feature>
<evidence type="ECO:0000313" key="4">
    <source>
        <dbReference type="Proteomes" id="UP000193648"/>
    </source>
</evidence>
<proteinExistence type="predicted"/>
<feature type="region of interest" description="Disordered" evidence="1">
    <location>
        <begin position="767"/>
        <end position="798"/>
    </location>
</feature>
<feature type="compositionally biased region" description="Pro residues" evidence="1">
    <location>
        <begin position="11"/>
        <end position="20"/>
    </location>
</feature>
<dbReference type="InterPro" id="IPR004827">
    <property type="entry name" value="bZIP"/>
</dbReference>
<dbReference type="Proteomes" id="UP000193648">
    <property type="component" value="Unassembled WGS sequence"/>
</dbReference>
<sequence>MHDFGSDSGPGPGPAPPPSLTLPSLRELDKAIRSEQQMMPTGLGTQVLDPRPPHLPLRLGQSQLLSLQHQPHPQHNYTQYPSHLPPSPHGPGPQRFYARTHHSRHSSSAGSLPDLYMSSTSAPSTTTTSSLSRADSLSSTESLQGARHPHHSGLSHRHYSSANDNRSTTAGPTTSNSLGYTPGSGNSTTSSRHSFHHQQHHYHSAGLARANLTAAAHQQQLHRQPADSATPSTDHGVAAATASSSETTEPRSAPSSSGKAGSTGSSTATEQQGRNTSKRAAQNRAAQRAFRQRKDLYVRELERKAELLQQTEGKILQLAARNRELEAALAISSNDGPSSSPSSQEQSQTSPNLSNSSMGLGGLPTKCASPAATTEHGQEKEPTNHGRERTQAEKPQLSAEDMRQEDRLPIRPVISRHASSNQLHDVYTNPSHLLAGSSRKQSPSIRHRQSLYQLPHQRSEFENMSEGHGSNDANQRTIRRQLSESSFILGRRESNSAESSEGCNSPEGRREPRDARDEPMELNSEPYHSSNTAQPEYSGGSSIRPYVQQSFSGASQQEVALHGRSTLSRNATAAAQQQGIRYSNPPLARSWSYRIEESAANPRSPVATSASQSSSGVVTGGMASSNSLPERAYGDQQHRYYHHQDYWGSENDMEYISDEQYDPYHGYNHQNVIKKQPSNGSIGATTSGGDNNPGRPSEPMQIDISKQPNKGGGAHINEPSVSPHNGSPEHMKIEIRKQASWDSFSTPNSINLTPISVVLAVPRDTSGGMDIQEPLHRPHQQQQSRHLQHRASTGSVSVRDISQHYSSSNGATMHPSRILMVDDPVTEPSDGGDKNGVPTTPPHMTRHQQQYFYSLEQQRQGLQQQRRSHPQSPAREHPSVYTDSPNMPFYTHQQQYQLQSQKHQQGHAHGHMNGYNPLKRQIGGKFEGREGAGSDMEAIYQHSRQSSNETSMRSS</sequence>
<feature type="compositionally biased region" description="Polar residues" evidence="1">
    <location>
        <begin position="160"/>
        <end position="186"/>
    </location>
</feature>
<feature type="region of interest" description="Disordered" evidence="1">
    <location>
        <begin position="822"/>
        <end position="844"/>
    </location>
</feature>
<feature type="compositionally biased region" description="Low complexity" evidence="1">
    <location>
        <begin position="892"/>
        <end position="903"/>
    </location>
</feature>
<dbReference type="SUPFAM" id="SSF57959">
    <property type="entry name" value="Leucine zipper domain"/>
    <property type="match status" value="1"/>
</dbReference>
<feature type="region of interest" description="Disordered" evidence="1">
    <location>
        <begin position="858"/>
        <end position="955"/>
    </location>
</feature>
<dbReference type="InParanoid" id="A0A1Y2GH53"/>
<dbReference type="InterPro" id="IPR046347">
    <property type="entry name" value="bZIP_sf"/>
</dbReference>
<name>A0A1Y2GH53_9FUNG</name>
<feature type="compositionally biased region" description="Basic and acidic residues" evidence="1">
    <location>
        <begin position="507"/>
        <end position="519"/>
    </location>
</feature>
<feature type="compositionally biased region" description="Low complexity" evidence="1">
    <location>
        <begin position="279"/>
        <end position="289"/>
    </location>
</feature>
<feature type="compositionally biased region" description="Low complexity" evidence="1">
    <location>
        <begin position="204"/>
        <end position="216"/>
    </location>
</feature>